<gene>
    <name evidence="3" type="ORF">ACFQ34_27950</name>
</gene>
<proteinExistence type="predicted"/>
<name>A0ABW3VQ81_9PSEU</name>
<feature type="transmembrane region" description="Helical" evidence="2">
    <location>
        <begin position="117"/>
        <end position="134"/>
    </location>
</feature>
<feature type="transmembrane region" description="Helical" evidence="2">
    <location>
        <begin position="172"/>
        <end position="192"/>
    </location>
</feature>
<feature type="region of interest" description="Disordered" evidence="1">
    <location>
        <begin position="239"/>
        <end position="258"/>
    </location>
</feature>
<reference evidence="4" key="1">
    <citation type="journal article" date="2019" name="Int. J. Syst. Evol. Microbiol.">
        <title>The Global Catalogue of Microorganisms (GCM) 10K type strain sequencing project: providing services to taxonomists for standard genome sequencing and annotation.</title>
        <authorList>
            <consortium name="The Broad Institute Genomics Platform"/>
            <consortium name="The Broad Institute Genome Sequencing Center for Infectious Disease"/>
            <person name="Wu L."/>
            <person name="Ma J."/>
        </authorList>
    </citation>
    <scope>NUCLEOTIDE SEQUENCE [LARGE SCALE GENOMIC DNA]</scope>
    <source>
        <strain evidence="4">CCUG 49018</strain>
    </source>
</reference>
<evidence type="ECO:0008006" key="5">
    <source>
        <dbReference type="Google" id="ProtNLM"/>
    </source>
</evidence>
<feature type="transmembrane region" description="Helical" evidence="2">
    <location>
        <begin position="16"/>
        <end position="35"/>
    </location>
</feature>
<dbReference type="Proteomes" id="UP001597182">
    <property type="component" value="Unassembled WGS sequence"/>
</dbReference>
<keyword evidence="2" id="KW-0812">Transmembrane</keyword>
<feature type="compositionally biased region" description="Basic and acidic residues" evidence="1">
    <location>
        <begin position="263"/>
        <end position="299"/>
    </location>
</feature>
<evidence type="ECO:0000256" key="2">
    <source>
        <dbReference type="SAM" id="Phobius"/>
    </source>
</evidence>
<evidence type="ECO:0000313" key="4">
    <source>
        <dbReference type="Proteomes" id="UP001597182"/>
    </source>
</evidence>
<comment type="caution">
    <text evidence="3">The sequence shown here is derived from an EMBL/GenBank/DDBJ whole genome shotgun (WGS) entry which is preliminary data.</text>
</comment>
<evidence type="ECO:0000256" key="1">
    <source>
        <dbReference type="SAM" id="MobiDB-lite"/>
    </source>
</evidence>
<feature type="transmembrane region" description="Helical" evidence="2">
    <location>
        <begin position="146"/>
        <end position="166"/>
    </location>
</feature>
<keyword evidence="2" id="KW-1133">Transmembrane helix</keyword>
<dbReference type="RefSeq" id="WP_346091682.1">
    <property type="nucleotide sequence ID" value="NZ_BAABKS010000031.1"/>
</dbReference>
<sequence>MQINIELQPIGEGRELVAWLLASFVVTFVVTRVITRMIASGRGPFRDTTIGGVHIHHQVYGIFMMIGAGTAELTYQPEAPWVQVVAVVFGAGAALTLDEFALWLRLDDVYWAEEGRRSVDAVMIAVVIGILLLVGSNPFNDSDPGVGAPLVAVNIVVNLVFAAMAILKGRNIMGIIGVFVPVVALVGACRLARPRSYWARRWYKPGSRKRERAERRFPPGRRDRWDRIVDWLARPPERRHTSAHIEIGPPGLLHDTHRPVQYDTHRHDDHRHDDPRSDGPCDVGRDGGAERPAPSDDPARASGEG</sequence>
<feature type="transmembrane region" description="Helical" evidence="2">
    <location>
        <begin position="79"/>
        <end position="97"/>
    </location>
</feature>
<keyword evidence="2" id="KW-0472">Membrane</keyword>
<feature type="region of interest" description="Disordered" evidence="1">
    <location>
        <begin position="263"/>
        <end position="305"/>
    </location>
</feature>
<evidence type="ECO:0000313" key="3">
    <source>
        <dbReference type="EMBL" id="MFD1237138.1"/>
    </source>
</evidence>
<organism evidence="3 4">
    <name type="scientific">Pseudonocardia benzenivorans</name>
    <dbReference type="NCBI Taxonomy" id="228005"/>
    <lineage>
        <taxon>Bacteria</taxon>
        <taxon>Bacillati</taxon>
        <taxon>Actinomycetota</taxon>
        <taxon>Actinomycetes</taxon>
        <taxon>Pseudonocardiales</taxon>
        <taxon>Pseudonocardiaceae</taxon>
        <taxon>Pseudonocardia</taxon>
    </lineage>
</organism>
<dbReference type="EMBL" id="JBHTMB010000270">
    <property type="protein sequence ID" value="MFD1237138.1"/>
    <property type="molecule type" value="Genomic_DNA"/>
</dbReference>
<accession>A0ABW3VQ81</accession>
<protein>
    <recommendedName>
        <fullName evidence="5">Integral membrane protein</fullName>
    </recommendedName>
</protein>
<keyword evidence="4" id="KW-1185">Reference proteome</keyword>